<feature type="region of interest" description="Disordered" evidence="1">
    <location>
        <begin position="26"/>
        <end position="153"/>
    </location>
</feature>
<name>A0A8J2N780_FUSEQ</name>
<comment type="caution">
    <text evidence="2">The sequence shown here is derived from an EMBL/GenBank/DDBJ whole genome shotgun (WGS) entry which is preliminary data.</text>
</comment>
<evidence type="ECO:0000256" key="1">
    <source>
        <dbReference type="SAM" id="MobiDB-lite"/>
    </source>
</evidence>
<organism evidence="2 3">
    <name type="scientific">Fusarium equiseti</name>
    <name type="common">Fusarium scirpi</name>
    <dbReference type="NCBI Taxonomy" id="61235"/>
    <lineage>
        <taxon>Eukaryota</taxon>
        <taxon>Fungi</taxon>
        <taxon>Dikarya</taxon>
        <taxon>Ascomycota</taxon>
        <taxon>Pezizomycotina</taxon>
        <taxon>Sordariomycetes</taxon>
        <taxon>Hypocreomycetidae</taxon>
        <taxon>Hypocreales</taxon>
        <taxon>Nectriaceae</taxon>
        <taxon>Fusarium</taxon>
        <taxon>Fusarium incarnatum-equiseti species complex</taxon>
    </lineage>
</organism>
<dbReference type="EMBL" id="CAJSTJ010000044">
    <property type="protein sequence ID" value="CAG7555217.1"/>
    <property type="molecule type" value="Genomic_DNA"/>
</dbReference>
<feature type="compositionally biased region" description="Polar residues" evidence="1">
    <location>
        <begin position="1"/>
        <end position="13"/>
    </location>
</feature>
<feature type="compositionally biased region" description="Polar residues" evidence="1">
    <location>
        <begin position="59"/>
        <end position="68"/>
    </location>
</feature>
<protein>
    <submittedName>
        <fullName evidence="2">Uncharacterized protein</fullName>
    </submittedName>
</protein>
<gene>
    <name evidence="2" type="ORF">FEQUK3_LOCUS966</name>
</gene>
<feature type="region of interest" description="Disordered" evidence="1">
    <location>
        <begin position="1"/>
        <end position="20"/>
    </location>
</feature>
<proteinExistence type="predicted"/>
<dbReference type="AlphaFoldDB" id="A0A8J2N780"/>
<evidence type="ECO:0000313" key="3">
    <source>
        <dbReference type="Proteomes" id="UP000693738"/>
    </source>
</evidence>
<feature type="compositionally biased region" description="Pro residues" evidence="1">
    <location>
        <begin position="86"/>
        <end position="110"/>
    </location>
</feature>
<dbReference type="Proteomes" id="UP000693738">
    <property type="component" value="Unassembled WGS sequence"/>
</dbReference>
<reference evidence="2" key="1">
    <citation type="submission" date="2021-05" db="EMBL/GenBank/DDBJ databases">
        <authorList>
            <person name="Khan N."/>
        </authorList>
    </citation>
    <scope>NUCLEOTIDE SEQUENCE</scope>
</reference>
<feature type="compositionally biased region" description="Low complexity" evidence="1">
    <location>
        <begin position="111"/>
        <end position="125"/>
    </location>
</feature>
<evidence type="ECO:0000313" key="2">
    <source>
        <dbReference type="EMBL" id="CAG7555217.1"/>
    </source>
</evidence>
<sequence length="153" mass="16157">MQNNNHHPYSSASLPPRHFHPAHVVTRSAGGGINSSEANDDTETSLVAPLPPAFFGISMTPNNTNRGVSRSDAFGRDADPLGGPAVSPPTGGPIGPGLPTPPPPPPPPTAPAQQQQRPQQTTAATSSPQRRRLPHWQRQQQLPETSAKRPAQT</sequence>
<accession>A0A8J2N780</accession>